<evidence type="ECO:0000313" key="8">
    <source>
        <dbReference type="EMBL" id="AOS46743.1"/>
    </source>
</evidence>
<dbReference type="SUPFAM" id="SSF52743">
    <property type="entry name" value="Subtilisin-like"/>
    <property type="match status" value="1"/>
</dbReference>
<evidence type="ECO:0000313" key="9">
    <source>
        <dbReference type="Proteomes" id="UP000095214"/>
    </source>
</evidence>
<keyword evidence="9" id="KW-1185">Reference proteome</keyword>
<evidence type="ECO:0000256" key="5">
    <source>
        <dbReference type="PROSITE-ProRule" id="PRU01240"/>
    </source>
</evidence>
<sequence length="473" mass="47702">MVAEDLGFDQGRYEGALAFPESRYADSAPERFPSSPGAGSGASGSAGGGWPGASGAGGGAPGVGPRRQGLRPAVRCLGLPRVLGRRAAGRLVPRRRLGGLRGVGRGVVVWVLVVCAGVVGAPVAWGVEEIGTQDYVDALGLGEGIASGSLGAGVGIGVIDGPADTSVPELAGADVTVRPMCDYTASDMSRSHGTAVVSVLAARGYGVARGARIINYAIPSDSDAKTPDCAGAGVAHAIGAAVADGVRVVSISLSSDVWVDNAAREAVAMAVAHGVVAVVATGNEGAVDPPDSYASMNGTVGAGASDGQGRIKDYSNRGRGLTVLAPGDIRWHNLAARRIEKATGTSYATPVVAGLVAVAMGEWPGATSNQVLQALVATATAGPTGQPLVSPGGLNRTDPGQYPDENPLMDKFPGTEPSPATVADYRDGLLATASVFDNDPSYTYRGTDPDVVRSHPDRTALGTSPRYHAPHDQ</sequence>
<dbReference type="PROSITE" id="PS51892">
    <property type="entry name" value="SUBTILASE"/>
    <property type="match status" value="1"/>
</dbReference>
<proteinExistence type="inferred from homology"/>
<dbReference type="PROSITE" id="PS00138">
    <property type="entry name" value="SUBTILASE_SER"/>
    <property type="match status" value="1"/>
</dbReference>
<evidence type="ECO:0000256" key="1">
    <source>
        <dbReference type="ARBA" id="ARBA00011073"/>
    </source>
</evidence>
<evidence type="ECO:0000256" key="2">
    <source>
        <dbReference type="ARBA" id="ARBA00022670"/>
    </source>
</evidence>
<evidence type="ECO:0000259" key="7">
    <source>
        <dbReference type="Pfam" id="PF00082"/>
    </source>
</evidence>
<keyword evidence="3 5" id="KW-0378">Hydrolase</keyword>
<dbReference type="GO" id="GO:0006508">
    <property type="term" value="P:proteolysis"/>
    <property type="evidence" value="ECO:0007669"/>
    <property type="project" value="UniProtKB-KW"/>
</dbReference>
<feature type="region of interest" description="Disordered" evidence="6">
    <location>
        <begin position="437"/>
        <end position="473"/>
    </location>
</feature>
<feature type="region of interest" description="Disordered" evidence="6">
    <location>
        <begin position="384"/>
        <end position="422"/>
    </location>
</feature>
<name>A0A1D8B0U0_9ACTO</name>
<accession>A0A1D8B0U0</accession>
<reference evidence="8 9" key="1">
    <citation type="submission" date="2016-09" db="EMBL/GenBank/DDBJ databases">
        <title>Complete genome sequence of Actinomyces hongkongensis HKU8.</title>
        <authorList>
            <person name="Gao Y.-X."/>
            <person name="Zhou Y.-Y."/>
            <person name="Xie Y."/>
            <person name="Wang M."/>
            <person name="Wang S.-J."/>
            <person name="Shen S.-G."/>
        </authorList>
    </citation>
    <scope>NUCLEOTIDE SEQUENCE [LARGE SCALE GENOMIC DNA]</scope>
    <source>
        <strain evidence="8 9">HKU8</strain>
    </source>
</reference>
<dbReference type="AlphaFoldDB" id="A0A1D8B0U0"/>
<feature type="active site" description="Charge relay system" evidence="5">
    <location>
        <position position="192"/>
    </location>
</feature>
<feature type="active site" description="Charge relay system" evidence="5">
    <location>
        <position position="160"/>
    </location>
</feature>
<keyword evidence="2 5" id="KW-0645">Protease</keyword>
<dbReference type="EMBL" id="CP017298">
    <property type="protein sequence ID" value="AOS46743.1"/>
    <property type="molecule type" value="Genomic_DNA"/>
</dbReference>
<dbReference type="Gene3D" id="3.40.50.200">
    <property type="entry name" value="Peptidase S8/S53 domain"/>
    <property type="match status" value="1"/>
</dbReference>
<gene>
    <name evidence="8" type="ORF">BH719_01670</name>
</gene>
<feature type="region of interest" description="Disordered" evidence="6">
    <location>
        <begin position="25"/>
        <end position="67"/>
    </location>
</feature>
<dbReference type="OrthoDB" id="3266786at2"/>
<dbReference type="PANTHER" id="PTHR43806:SF11">
    <property type="entry name" value="CEREVISIN-RELATED"/>
    <property type="match status" value="1"/>
</dbReference>
<organism evidence="8 9">
    <name type="scientific">Pauljensenia hongkongensis</name>
    <dbReference type="NCBI Taxonomy" id="178339"/>
    <lineage>
        <taxon>Bacteria</taxon>
        <taxon>Bacillati</taxon>
        <taxon>Actinomycetota</taxon>
        <taxon>Actinomycetes</taxon>
        <taxon>Actinomycetales</taxon>
        <taxon>Actinomycetaceae</taxon>
        <taxon>Pauljensenia</taxon>
    </lineage>
</organism>
<dbReference type="InterPro" id="IPR000209">
    <property type="entry name" value="Peptidase_S8/S53_dom"/>
</dbReference>
<dbReference type="Pfam" id="PF00082">
    <property type="entry name" value="Peptidase_S8"/>
    <property type="match status" value="1"/>
</dbReference>
<feature type="domain" description="Peptidase S8/S53" evidence="7">
    <location>
        <begin position="151"/>
        <end position="382"/>
    </location>
</feature>
<feature type="compositionally biased region" description="Gly residues" evidence="6">
    <location>
        <begin position="38"/>
        <end position="62"/>
    </location>
</feature>
<dbReference type="STRING" id="178339.BH719_01670"/>
<dbReference type="PRINTS" id="PR00723">
    <property type="entry name" value="SUBTILISIN"/>
</dbReference>
<feature type="compositionally biased region" description="Basic and acidic residues" evidence="6">
    <location>
        <begin position="447"/>
        <end position="458"/>
    </location>
</feature>
<protein>
    <submittedName>
        <fullName evidence="8">Peptidase S8</fullName>
    </submittedName>
</protein>
<evidence type="ECO:0000256" key="3">
    <source>
        <dbReference type="ARBA" id="ARBA00022801"/>
    </source>
</evidence>
<comment type="similarity">
    <text evidence="1 5">Belongs to the peptidase S8 family.</text>
</comment>
<dbReference type="GO" id="GO:0004252">
    <property type="term" value="F:serine-type endopeptidase activity"/>
    <property type="evidence" value="ECO:0007669"/>
    <property type="project" value="UniProtKB-UniRule"/>
</dbReference>
<dbReference type="KEGG" id="phon:BH719_01670"/>
<evidence type="ECO:0000256" key="6">
    <source>
        <dbReference type="SAM" id="MobiDB-lite"/>
    </source>
</evidence>
<dbReference type="InterPro" id="IPR015500">
    <property type="entry name" value="Peptidase_S8_subtilisin-rel"/>
</dbReference>
<dbReference type="InterPro" id="IPR023828">
    <property type="entry name" value="Peptidase_S8_Ser-AS"/>
</dbReference>
<dbReference type="InterPro" id="IPR036852">
    <property type="entry name" value="Peptidase_S8/S53_dom_sf"/>
</dbReference>
<evidence type="ECO:0000256" key="4">
    <source>
        <dbReference type="ARBA" id="ARBA00022825"/>
    </source>
</evidence>
<dbReference type="PANTHER" id="PTHR43806">
    <property type="entry name" value="PEPTIDASE S8"/>
    <property type="match status" value="1"/>
</dbReference>
<keyword evidence="4 5" id="KW-0720">Serine protease</keyword>
<dbReference type="InterPro" id="IPR050131">
    <property type="entry name" value="Peptidase_S8_subtilisin-like"/>
</dbReference>
<dbReference type="Proteomes" id="UP000095214">
    <property type="component" value="Chromosome"/>
</dbReference>
<feature type="active site" description="Charge relay system" evidence="5">
    <location>
        <position position="346"/>
    </location>
</feature>